<dbReference type="Gene3D" id="1.10.10.580">
    <property type="entry name" value="Structural maintenance of chromosome 1. Chain E"/>
    <property type="match status" value="1"/>
</dbReference>
<dbReference type="Pfam" id="PF04824">
    <property type="entry name" value="Rad21_Rec8"/>
    <property type="match status" value="1"/>
</dbReference>
<feature type="region of interest" description="Disordered" evidence="4">
    <location>
        <begin position="447"/>
        <end position="474"/>
    </location>
</feature>
<evidence type="ECO:0000313" key="8">
    <source>
        <dbReference type="Proteomes" id="UP001345219"/>
    </source>
</evidence>
<dbReference type="InterPro" id="IPR006909">
    <property type="entry name" value="Rad21/Rec8_C_eu"/>
</dbReference>
<evidence type="ECO:0000256" key="4">
    <source>
        <dbReference type="SAM" id="MobiDB-lite"/>
    </source>
</evidence>
<comment type="similarity">
    <text evidence="2">Belongs to the rad21 family.</text>
</comment>
<dbReference type="PANTHER" id="PTHR12585">
    <property type="entry name" value="SCC1 / RAD21 FAMILY MEMBER"/>
    <property type="match status" value="1"/>
</dbReference>
<dbReference type="GO" id="GO:0051754">
    <property type="term" value="P:meiotic sister chromatid cohesion, centromeric"/>
    <property type="evidence" value="ECO:0007669"/>
    <property type="project" value="TreeGrafter"/>
</dbReference>
<name>A0AAN7JET2_9MYRT</name>
<dbReference type="GO" id="GO:0003682">
    <property type="term" value="F:chromatin binding"/>
    <property type="evidence" value="ECO:0007669"/>
    <property type="project" value="TreeGrafter"/>
</dbReference>
<feature type="region of interest" description="Disordered" evidence="4">
    <location>
        <begin position="296"/>
        <end position="359"/>
    </location>
</feature>
<comment type="subcellular location">
    <subcellularLocation>
        <location evidence="1">Nucleus</location>
    </subcellularLocation>
</comment>
<dbReference type="AlphaFoldDB" id="A0AAN7JET2"/>
<dbReference type="InterPro" id="IPR039781">
    <property type="entry name" value="Rad21/Rec8-like"/>
</dbReference>
<keyword evidence="8" id="KW-1185">Reference proteome</keyword>
<dbReference type="SUPFAM" id="SSF46785">
    <property type="entry name" value="Winged helix' DNA-binding domain"/>
    <property type="match status" value="1"/>
</dbReference>
<protein>
    <recommendedName>
        <fullName evidence="9">Sister chromatid cohesion 1 protein 1</fullName>
    </recommendedName>
</protein>
<reference evidence="7 8" key="1">
    <citation type="journal article" date="2023" name="Hortic Res">
        <title>Pangenome of water caltrop reveals structural variations and asymmetric subgenome divergence after allopolyploidization.</title>
        <authorList>
            <person name="Zhang X."/>
            <person name="Chen Y."/>
            <person name="Wang L."/>
            <person name="Yuan Y."/>
            <person name="Fang M."/>
            <person name="Shi L."/>
            <person name="Lu R."/>
            <person name="Comes H.P."/>
            <person name="Ma Y."/>
            <person name="Chen Y."/>
            <person name="Huang G."/>
            <person name="Zhou Y."/>
            <person name="Zheng Z."/>
            <person name="Qiu Y."/>
        </authorList>
    </citation>
    <scope>NUCLEOTIDE SEQUENCE [LARGE SCALE GENOMIC DNA]</scope>
    <source>
        <tissue evidence="7">Roots</tissue>
    </source>
</reference>
<evidence type="ECO:0008006" key="9">
    <source>
        <dbReference type="Google" id="ProtNLM"/>
    </source>
</evidence>
<proteinExistence type="inferred from homology"/>
<dbReference type="Pfam" id="PF04825">
    <property type="entry name" value="Rad21_Rec8_N"/>
    <property type="match status" value="1"/>
</dbReference>
<evidence type="ECO:0000259" key="6">
    <source>
        <dbReference type="Pfam" id="PF04825"/>
    </source>
</evidence>
<evidence type="ECO:0000256" key="2">
    <source>
        <dbReference type="ARBA" id="ARBA00009870"/>
    </source>
</evidence>
<evidence type="ECO:0000313" key="7">
    <source>
        <dbReference type="EMBL" id="KAK4749886.1"/>
    </source>
</evidence>
<dbReference type="EMBL" id="JAXIOK010000018">
    <property type="protein sequence ID" value="KAK4749886.1"/>
    <property type="molecule type" value="Genomic_DNA"/>
</dbReference>
<feature type="region of interest" description="Disordered" evidence="4">
    <location>
        <begin position="549"/>
        <end position="595"/>
    </location>
</feature>
<feature type="compositionally biased region" description="Polar residues" evidence="4">
    <location>
        <begin position="552"/>
        <end position="572"/>
    </location>
</feature>
<feature type="compositionally biased region" description="Polar residues" evidence="4">
    <location>
        <begin position="447"/>
        <end position="459"/>
    </location>
</feature>
<evidence type="ECO:0000256" key="3">
    <source>
        <dbReference type="ARBA" id="ARBA00023242"/>
    </source>
</evidence>
<keyword evidence="3" id="KW-0539">Nucleus</keyword>
<dbReference type="PANTHER" id="PTHR12585:SF64">
    <property type="entry name" value="SISTER CHROMATID COHESION 1 PROTEIN 1"/>
    <property type="match status" value="1"/>
</dbReference>
<evidence type="ECO:0000259" key="5">
    <source>
        <dbReference type="Pfam" id="PF04824"/>
    </source>
</evidence>
<dbReference type="Proteomes" id="UP001345219">
    <property type="component" value="Chromosome 21"/>
</dbReference>
<dbReference type="InterPro" id="IPR006910">
    <property type="entry name" value="Rad21_Rec8_N"/>
</dbReference>
<gene>
    <name evidence="7" type="ORF">SAY87_027335</name>
</gene>
<comment type="caution">
    <text evidence="7">The sequence shown here is derived from an EMBL/GenBank/DDBJ whole genome shotgun (WGS) entry which is preliminary data.</text>
</comment>
<dbReference type="CDD" id="cd21793">
    <property type="entry name" value="Rad21_Rec8_M_AtSYN1-like"/>
    <property type="match status" value="1"/>
</dbReference>
<feature type="domain" description="Rad21/Rec8-like protein C-terminal eukaryotic" evidence="5">
    <location>
        <begin position="662"/>
        <end position="712"/>
    </location>
</feature>
<dbReference type="GO" id="GO:0008278">
    <property type="term" value="C:cohesin complex"/>
    <property type="evidence" value="ECO:0007669"/>
    <property type="project" value="InterPro"/>
</dbReference>
<evidence type="ECO:0000256" key="1">
    <source>
        <dbReference type="ARBA" id="ARBA00004123"/>
    </source>
</evidence>
<dbReference type="InterPro" id="IPR023093">
    <property type="entry name" value="ScpA-like_C"/>
</dbReference>
<dbReference type="GO" id="GO:0005634">
    <property type="term" value="C:nucleus"/>
    <property type="evidence" value="ECO:0007669"/>
    <property type="project" value="UniProtKB-SubCell"/>
</dbReference>
<sequence length="712" mass="79704">MGPCPSHQLHIKAEICDVGFNTFHSLKGYRNWLQKDGDYLIFPGGRGGTQFKHGVSKTLSPSPSFSYTFIVALRCCSDRGGYTGRAMFYSHQLLARKASLGQIWMAATMHAKINRRKLNKLNIIKICEEILNPSIPMALRLSGILMGGVVIVYERKVKLLYDDVSRLLVEINEAWKVKSTPQRKTLSKGKLHAKKDVAKRQGVQEDVEGIERIRNYSDANATLGVQQTATAYFAMRLDSVDEECTNQNLGEEVHSQHLHQADAANITLCDRFDLFQTDRDLFNHFERFDIEEDDTQTNFGHTSIPPLVPSPPQFPQPPIDEINDQHQEHQTCQPTDECREDEEDRQRQAPAKNRAKKFAKNRARKLPTFVMDNEQIIIPGYIYQSWLQDTSSIVSRRGRKKKRLNVMSTMKIAQLMELPPTVLSCGLIGPGGEIHYPRPLLELWRSSSQPLHHSPSGRNSASPPPVKSSSSAEERAAYQDLTAFPFQDFQTGARSMFDDHSIEKQRAFVKTNGMPSKIILEGLRTEGINNNSTQLPDPHLLVTPRNSEIRSVPSSGSAHGFLSTSSEVNSVRSNRKRPRSSSINSSGGLEPVAEEGSWLNMDPNFRLSRLSEVGTTPDQELLVETAPTQTQNPIASPILDKLTDTIRTQMKAHFDSPRAPPSESLSHLAGGLSRKGAAMLFYHTCVLATQDILKVQQEIPYGDILISKGSRM</sequence>
<organism evidence="7 8">
    <name type="scientific">Trapa incisa</name>
    <dbReference type="NCBI Taxonomy" id="236973"/>
    <lineage>
        <taxon>Eukaryota</taxon>
        <taxon>Viridiplantae</taxon>
        <taxon>Streptophyta</taxon>
        <taxon>Embryophyta</taxon>
        <taxon>Tracheophyta</taxon>
        <taxon>Spermatophyta</taxon>
        <taxon>Magnoliopsida</taxon>
        <taxon>eudicotyledons</taxon>
        <taxon>Gunneridae</taxon>
        <taxon>Pentapetalae</taxon>
        <taxon>rosids</taxon>
        <taxon>malvids</taxon>
        <taxon>Myrtales</taxon>
        <taxon>Lythraceae</taxon>
        <taxon>Trapa</taxon>
    </lineage>
</organism>
<feature type="compositionally biased region" description="Pro residues" evidence="4">
    <location>
        <begin position="306"/>
        <end position="318"/>
    </location>
</feature>
<feature type="domain" description="Rad21/Rec8-like protein N-terminal" evidence="6">
    <location>
        <begin position="87"/>
        <end position="182"/>
    </location>
</feature>
<accession>A0AAN7JET2</accession>
<dbReference type="InterPro" id="IPR036390">
    <property type="entry name" value="WH_DNA-bd_sf"/>
</dbReference>